<evidence type="ECO:0000256" key="10">
    <source>
        <dbReference type="ARBA" id="ARBA00023201"/>
    </source>
</evidence>
<evidence type="ECO:0000259" key="12">
    <source>
        <dbReference type="Pfam" id="PF00999"/>
    </source>
</evidence>
<evidence type="ECO:0000313" key="13">
    <source>
        <dbReference type="EMBL" id="MDZ5759189.1"/>
    </source>
</evidence>
<feature type="transmembrane region" description="Helical" evidence="11">
    <location>
        <begin position="85"/>
        <end position="108"/>
    </location>
</feature>
<dbReference type="GO" id="GO:1902600">
    <property type="term" value="P:proton transmembrane transport"/>
    <property type="evidence" value="ECO:0007669"/>
    <property type="project" value="InterPro"/>
</dbReference>
<comment type="similarity">
    <text evidence="2">Belongs to the monovalent cation:proton antiporter 2 (CPA2) transporter (TC 2.A.37) family.</text>
</comment>
<reference evidence="13" key="1">
    <citation type="submission" date="2023-08" db="EMBL/GenBank/DDBJ databases">
        <title>Genomic characterization of piscicolin 126 produced by Carnobacterium maltaromaticum CM22 strain isolated from salmon (Salmo salar).</title>
        <authorList>
            <person name="Gonzalez-Gragera E."/>
            <person name="Garcia-Lopez J.D."/>
            <person name="Teso-Perez C."/>
            <person name="Gimenez-Hernandez I."/>
            <person name="Peralta-Sanchez J.M."/>
            <person name="Valdivia E."/>
            <person name="Montalban-Lopez M."/>
            <person name="Martin-Platero A.M."/>
            <person name="Banos A."/>
            <person name="Martinez-Bueno M."/>
        </authorList>
    </citation>
    <scope>NUCLEOTIDE SEQUENCE</scope>
    <source>
        <strain evidence="13">CM22</strain>
    </source>
</reference>
<keyword evidence="8" id="KW-0406">Ion transport</keyword>
<name>A0AAW9JV86_CARML</name>
<dbReference type="InterPro" id="IPR038770">
    <property type="entry name" value="Na+/solute_symporter_sf"/>
</dbReference>
<comment type="subcellular location">
    <subcellularLocation>
        <location evidence="1">Membrane</location>
        <topology evidence="1">Multi-pass membrane protein</topology>
    </subcellularLocation>
</comment>
<dbReference type="GO" id="GO:0015297">
    <property type="term" value="F:antiporter activity"/>
    <property type="evidence" value="ECO:0007669"/>
    <property type="project" value="UniProtKB-KW"/>
</dbReference>
<evidence type="ECO:0000256" key="11">
    <source>
        <dbReference type="SAM" id="Phobius"/>
    </source>
</evidence>
<dbReference type="GO" id="GO:0006814">
    <property type="term" value="P:sodium ion transport"/>
    <property type="evidence" value="ECO:0007669"/>
    <property type="project" value="UniProtKB-KW"/>
</dbReference>
<dbReference type="Proteomes" id="UP001290462">
    <property type="component" value="Unassembled WGS sequence"/>
</dbReference>
<feature type="transmembrane region" description="Helical" evidence="11">
    <location>
        <begin position="34"/>
        <end position="64"/>
    </location>
</feature>
<gene>
    <name evidence="13" type="ORF">RAK27_11010</name>
</gene>
<sequence length="382" mass="41509">MEFLFTLFIILVLTKVAGHFCSRMGIPSVVGDLLIGIIIGPALLGWVLPTTFLLDFAEIGVILLMFMAGLESDLGILKKYMKPSIIVATSSVFVPITLCFAIGMLWGFVPENALFLGLLFGATSLSISVQVLKEYKKLDSKEGATILGAAVLDDVLVVILLNIVISMFDENSATYPLWLLLTKKIVFFIIIFIAYKWLVPTIMRLSEKMLSSEAVIAAEISICLLFAYFADFMGMAAIIGAFFAGIAVGQTKSRKIIDEKIEAVSYALFVPVFFVSIGLNMTFVGINEHITFILVLTLIAVLSKLIGGGLGAKLSGFSWSSATIIGAGLVSRGEMALIISKLGLDSSLLSNEYYSSIIMVIILTTIIAPFFLKYTIIQQNKN</sequence>
<feature type="transmembrane region" description="Helical" evidence="11">
    <location>
        <begin position="144"/>
        <end position="165"/>
    </location>
</feature>
<keyword evidence="10" id="KW-0739">Sodium transport</keyword>
<keyword evidence="9 11" id="KW-0472">Membrane</keyword>
<feature type="transmembrane region" description="Helical" evidence="11">
    <location>
        <begin position="289"/>
        <end position="307"/>
    </location>
</feature>
<evidence type="ECO:0000256" key="6">
    <source>
        <dbReference type="ARBA" id="ARBA00022989"/>
    </source>
</evidence>
<accession>A0AAW9JV86</accession>
<dbReference type="RefSeq" id="WP_322809091.1">
    <property type="nucleotide sequence ID" value="NZ_JAVBVO010000003.1"/>
</dbReference>
<evidence type="ECO:0000256" key="4">
    <source>
        <dbReference type="ARBA" id="ARBA00022449"/>
    </source>
</evidence>
<feature type="transmembrane region" description="Helical" evidence="11">
    <location>
        <begin position="353"/>
        <end position="372"/>
    </location>
</feature>
<keyword evidence="4" id="KW-0050">Antiport</keyword>
<evidence type="ECO:0000256" key="1">
    <source>
        <dbReference type="ARBA" id="ARBA00004141"/>
    </source>
</evidence>
<feature type="transmembrane region" description="Helical" evidence="11">
    <location>
        <begin position="177"/>
        <end position="198"/>
    </location>
</feature>
<evidence type="ECO:0000313" key="14">
    <source>
        <dbReference type="Proteomes" id="UP001290462"/>
    </source>
</evidence>
<keyword evidence="3" id="KW-0813">Transport</keyword>
<organism evidence="13 14">
    <name type="scientific">Carnobacterium maltaromaticum</name>
    <name type="common">Carnobacterium piscicola</name>
    <dbReference type="NCBI Taxonomy" id="2751"/>
    <lineage>
        <taxon>Bacteria</taxon>
        <taxon>Bacillati</taxon>
        <taxon>Bacillota</taxon>
        <taxon>Bacilli</taxon>
        <taxon>Lactobacillales</taxon>
        <taxon>Carnobacteriaceae</taxon>
        <taxon>Carnobacterium</taxon>
    </lineage>
</organism>
<evidence type="ECO:0000256" key="9">
    <source>
        <dbReference type="ARBA" id="ARBA00023136"/>
    </source>
</evidence>
<proteinExistence type="inferred from homology"/>
<dbReference type="GO" id="GO:0016020">
    <property type="term" value="C:membrane"/>
    <property type="evidence" value="ECO:0007669"/>
    <property type="project" value="UniProtKB-SubCell"/>
</dbReference>
<comment type="caution">
    <text evidence="13">The sequence shown here is derived from an EMBL/GenBank/DDBJ whole genome shotgun (WGS) entry which is preliminary data.</text>
</comment>
<dbReference type="Pfam" id="PF00999">
    <property type="entry name" value="Na_H_Exchanger"/>
    <property type="match status" value="1"/>
</dbReference>
<dbReference type="Gene3D" id="1.20.1530.20">
    <property type="match status" value="1"/>
</dbReference>
<evidence type="ECO:0000256" key="7">
    <source>
        <dbReference type="ARBA" id="ARBA00023053"/>
    </source>
</evidence>
<dbReference type="PANTHER" id="PTHR43562">
    <property type="entry name" value="NAPA-TYPE SODIUM/HYDROGEN ANTIPORTER"/>
    <property type="match status" value="1"/>
</dbReference>
<feature type="transmembrane region" description="Helical" evidence="11">
    <location>
        <begin position="235"/>
        <end position="251"/>
    </location>
</feature>
<feature type="transmembrane region" description="Helical" evidence="11">
    <location>
        <begin position="114"/>
        <end position="132"/>
    </location>
</feature>
<evidence type="ECO:0000256" key="2">
    <source>
        <dbReference type="ARBA" id="ARBA00005551"/>
    </source>
</evidence>
<evidence type="ECO:0000256" key="8">
    <source>
        <dbReference type="ARBA" id="ARBA00023065"/>
    </source>
</evidence>
<protein>
    <submittedName>
        <fullName evidence="13">Cation:proton antiporter</fullName>
    </submittedName>
</protein>
<feature type="transmembrane region" description="Helical" evidence="11">
    <location>
        <begin position="263"/>
        <end position="283"/>
    </location>
</feature>
<evidence type="ECO:0000256" key="3">
    <source>
        <dbReference type="ARBA" id="ARBA00022448"/>
    </source>
</evidence>
<dbReference type="InterPro" id="IPR006153">
    <property type="entry name" value="Cation/H_exchanger_TM"/>
</dbReference>
<dbReference type="EMBL" id="JAVBVO010000003">
    <property type="protein sequence ID" value="MDZ5759189.1"/>
    <property type="molecule type" value="Genomic_DNA"/>
</dbReference>
<feature type="domain" description="Cation/H+ exchanger transmembrane" evidence="12">
    <location>
        <begin position="10"/>
        <end position="373"/>
    </location>
</feature>
<keyword evidence="6 11" id="KW-1133">Transmembrane helix</keyword>
<evidence type="ECO:0000256" key="5">
    <source>
        <dbReference type="ARBA" id="ARBA00022692"/>
    </source>
</evidence>
<dbReference type="AlphaFoldDB" id="A0AAW9JV86"/>
<keyword evidence="5 11" id="KW-0812">Transmembrane</keyword>
<keyword evidence="7" id="KW-0915">Sodium</keyword>
<dbReference type="PANTHER" id="PTHR43562:SF3">
    <property type="entry name" value="SODIUM ION_PROTON EXCHANGER (EUROFUNG)"/>
    <property type="match status" value="1"/>
</dbReference>